<dbReference type="GO" id="GO:0016020">
    <property type="term" value="C:membrane"/>
    <property type="evidence" value="ECO:0007669"/>
    <property type="project" value="GOC"/>
</dbReference>
<keyword evidence="1" id="KW-1003">Cell membrane</keyword>
<evidence type="ECO:0000259" key="7">
    <source>
        <dbReference type="Pfam" id="PF00149"/>
    </source>
</evidence>
<accession>A0A381QTK8</accession>
<dbReference type="InterPro" id="IPR004843">
    <property type="entry name" value="Calcineurin-like_PHP"/>
</dbReference>
<dbReference type="PANTHER" id="PTHR34990:SF1">
    <property type="entry name" value="UDP-2,3-DIACYLGLUCOSAMINE HYDROLASE"/>
    <property type="match status" value="1"/>
</dbReference>
<dbReference type="AlphaFoldDB" id="A0A381QTK8"/>
<evidence type="ECO:0000256" key="3">
    <source>
        <dbReference type="ARBA" id="ARBA00022723"/>
    </source>
</evidence>
<dbReference type="EMBL" id="UINC01001500">
    <property type="protein sequence ID" value="SUZ82294.1"/>
    <property type="molecule type" value="Genomic_DNA"/>
</dbReference>
<organism evidence="8">
    <name type="scientific">marine metagenome</name>
    <dbReference type="NCBI Taxonomy" id="408172"/>
    <lineage>
        <taxon>unclassified sequences</taxon>
        <taxon>metagenomes</taxon>
        <taxon>ecological metagenomes</taxon>
    </lineage>
</organism>
<evidence type="ECO:0000256" key="1">
    <source>
        <dbReference type="ARBA" id="ARBA00022475"/>
    </source>
</evidence>
<keyword evidence="6" id="KW-0464">Manganese</keyword>
<dbReference type="GO" id="GO:0008758">
    <property type="term" value="F:UDP-2,3-diacylglucosamine hydrolase activity"/>
    <property type="evidence" value="ECO:0007669"/>
    <property type="project" value="TreeGrafter"/>
</dbReference>
<evidence type="ECO:0000256" key="5">
    <source>
        <dbReference type="ARBA" id="ARBA00023136"/>
    </source>
</evidence>
<gene>
    <name evidence="8" type="ORF">METZ01_LOCUS35148</name>
</gene>
<feature type="domain" description="Calcineurin-like phosphoesterase" evidence="7">
    <location>
        <begin position="4"/>
        <end position="206"/>
    </location>
</feature>
<evidence type="ECO:0000256" key="2">
    <source>
        <dbReference type="ARBA" id="ARBA00022519"/>
    </source>
</evidence>
<dbReference type="GO" id="GO:0046872">
    <property type="term" value="F:metal ion binding"/>
    <property type="evidence" value="ECO:0007669"/>
    <property type="project" value="UniProtKB-KW"/>
</dbReference>
<keyword evidence="3" id="KW-0479">Metal-binding</keyword>
<keyword evidence="2" id="KW-0997">Cell inner membrane</keyword>
<evidence type="ECO:0000256" key="6">
    <source>
        <dbReference type="ARBA" id="ARBA00023211"/>
    </source>
</evidence>
<dbReference type="Gene3D" id="3.60.21.10">
    <property type="match status" value="1"/>
</dbReference>
<name>A0A381QTK8_9ZZZZ</name>
<evidence type="ECO:0000256" key="4">
    <source>
        <dbReference type="ARBA" id="ARBA00022801"/>
    </source>
</evidence>
<dbReference type="InterPro" id="IPR029052">
    <property type="entry name" value="Metallo-depent_PP-like"/>
</dbReference>
<reference evidence="8" key="1">
    <citation type="submission" date="2018-05" db="EMBL/GenBank/DDBJ databases">
        <authorList>
            <person name="Lanie J.A."/>
            <person name="Ng W.-L."/>
            <person name="Kazmierczak K.M."/>
            <person name="Andrzejewski T.M."/>
            <person name="Davidsen T.M."/>
            <person name="Wayne K.J."/>
            <person name="Tettelin H."/>
            <person name="Glass J.I."/>
            <person name="Rusch D."/>
            <person name="Podicherti R."/>
            <person name="Tsui H.-C.T."/>
            <person name="Winkler M.E."/>
        </authorList>
    </citation>
    <scope>NUCLEOTIDE SEQUENCE</scope>
</reference>
<dbReference type="InterPro" id="IPR043461">
    <property type="entry name" value="LpxH-like"/>
</dbReference>
<evidence type="ECO:0000313" key="8">
    <source>
        <dbReference type="EMBL" id="SUZ82294.1"/>
    </source>
</evidence>
<dbReference type="Pfam" id="PF00149">
    <property type="entry name" value="Metallophos"/>
    <property type="match status" value="1"/>
</dbReference>
<dbReference type="CDD" id="cd07398">
    <property type="entry name" value="MPP_YbbF-LpxH"/>
    <property type="match status" value="1"/>
</dbReference>
<dbReference type="SUPFAM" id="SSF56300">
    <property type="entry name" value="Metallo-dependent phosphatases"/>
    <property type="match status" value="1"/>
</dbReference>
<sequence length="248" mass="29806">MNLPLYFISDIHLMDETSDNYPQVSKNLENFFNHISSTGGTLFINGDLFDFYFEYKDVIPKKYFSLYNQLYTLKNTGVEIHYILGNHDYWVMDFIEKQITTKTYRDDVTLELNGKKFYISHGDGYLSWDHGYRFLKYIIQSKLFTWTYRWIHPNIGYRIGDWMSKKGKHYDHSKEYNERVLNEMTTLAHKKIRQGFDYLILGHYHQAVDKSVENGKLLILGDWLTFFTYGYFDGNELSLLRWREDDRS</sequence>
<protein>
    <recommendedName>
        <fullName evidence="7">Calcineurin-like phosphoesterase domain-containing protein</fullName>
    </recommendedName>
</protein>
<dbReference type="GO" id="GO:0009245">
    <property type="term" value="P:lipid A biosynthetic process"/>
    <property type="evidence" value="ECO:0007669"/>
    <property type="project" value="TreeGrafter"/>
</dbReference>
<keyword evidence="5" id="KW-0472">Membrane</keyword>
<dbReference type="PANTHER" id="PTHR34990">
    <property type="entry name" value="UDP-2,3-DIACYLGLUCOSAMINE HYDROLASE-RELATED"/>
    <property type="match status" value="1"/>
</dbReference>
<proteinExistence type="predicted"/>
<keyword evidence="4" id="KW-0378">Hydrolase</keyword>